<organism evidence="2 3">
    <name type="scientific">Peribacillus deserti</name>
    <dbReference type="NCBI Taxonomy" id="673318"/>
    <lineage>
        <taxon>Bacteria</taxon>
        <taxon>Bacillati</taxon>
        <taxon>Bacillota</taxon>
        <taxon>Bacilli</taxon>
        <taxon>Bacillales</taxon>
        <taxon>Bacillaceae</taxon>
        <taxon>Peribacillus</taxon>
    </lineage>
</organism>
<keyword evidence="1" id="KW-0472">Membrane</keyword>
<dbReference type="EMBL" id="JAFBFI010000003">
    <property type="protein sequence ID" value="MBM7691555.1"/>
    <property type="molecule type" value="Genomic_DNA"/>
</dbReference>
<keyword evidence="3" id="KW-1185">Reference proteome</keyword>
<dbReference type="Proteomes" id="UP000823486">
    <property type="component" value="Unassembled WGS sequence"/>
</dbReference>
<evidence type="ECO:0000256" key="1">
    <source>
        <dbReference type="SAM" id="Phobius"/>
    </source>
</evidence>
<protein>
    <submittedName>
        <fullName evidence="2">Gas vesicle protein</fullName>
    </submittedName>
</protein>
<evidence type="ECO:0000313" key="3">
    <source>
        <dbReference type="Proteomes" id="UP000823486"/>
    </source>
</evidence>
<dbReference type="RefSeq" id="WP_204539317.1">
    <property type="nucleotide sequence ID" value="NZ_JAFBFI010000003.1"/>
</dbReference>
<gene>
    <name evidence="2" type="ORF">JOC77_000962</name>
</gene>
<keyword evidence="1" id="KW-1133">Transmembrane helix</keyword>
<feature type="transmembrane region" description="Helical" evidence="1">
    <location>
        <begin position="16"/>
        <end position="34"/>
    </location>
</feature>
<reference evidence="2 3" key="1">
    <citation type="submission" date="2021-01" db="EMBL/GenBank/DDBJ databases">
        <title>Genomic Encyclopedia of Type Strains, Phase IV (KMG-IV): sequencing the most valuable type-strain genomes for metagenomic binning, comparative biology and taxonomic classification.</title>
        <authorList>
            <person name="Goeker M."/>
        </authorList>
    </citation>
    <scope>NUCLEOTIDE SEQUENCE [LARGE SCALE GENOMIC DNA]</scope>
    <source>
        <strain evidence="2 3">DSM 105482</strain>
    </source>
</reference>
<sequence length="95" mass="10537">MARKIGRGKKINNKSWFLRGIIIGGIVGTSLSLLDSKTRKQTLDTLSQVKENPAEVTDQVTEKVTEKVTSAAMKVQHVLEDTQEAYNNASSEKFE</sequence>
<keyword evidence="1" id="KW-0812">Transmembrane</keyword>
<evidence type="ECO:0000313" key="2">
    <source>
        <dbReference type="EMBL" id="MBM7691555.1"/>
    </source>
</evidence>
<name>A0ABS2QF10_9BACI</name>
<proteinExistence type="predicted"/>
<comment type="caution">
    <text evidence="2">The sequence shown here is derived from an EMBL/GenBank/DDBJ whole genome shotgun (WGS) entry which is preliminary data.</text>
</comment>
<accession>A0ABS2QF10</accession>